<evidence type="ECO:0000313" key="3">
    <source>
        <dbReference type="Proteomes" id="UP000078284"/>
    </source>
</evidence>
<feature type="region of interest" description="Disordered" evidence="1">
    <location>
        <begin position="44"/>
        <end position="70"/>
    </location>
</feature>
<accession>A0A178VCM4</accession>
<organism evidence="2 3">
    <name type="scientific">Arabidopsis thaliana</name>
    <name type="common">Mouse-ear cress</name>
    <dbReference type="NCBI Taxonomy" id="3702"/>
    <lineage>
        <taxon>Eukaryota</taxon>
        <taxon>Viridiplantae</taxon>
        <taxon>Streptophyta</taxon>
        <taxon>Embryophyta</taxon>
        <taxon>Tracheophyta</taxon>
        <taxon>Spermatophyta</taxon>
        <taxon>Magnoliopsida</taxon>
        <taxon>eudicotyledons</taxon>
        <taxon>Gunneridae</taxon>
        <taxon>Pentapetalae</taxon>
        <taxon>rosids</taxon>
        <taxon>malvids</taxon>
        <taxon>Brassicales</taxon>
        <taxon>Brassicaceae</taxon>
        <taxon>Camelineae</taxon>
        <taxon>Arabidopsis</taxon>
    </lineage>
</organism>
<comment type="caution">
    <text evidence="2">The sequence shown here is derived from an EMBL/GenBank/DDBJ whole genome shotgun (WGS) entry which is preliminary data.</text>
</comment>
<dbReference type="AlphaFoldDB" id="A0A178VCM4"/>
<dbReference type="ExpressionAtlas" id="A0A178VCM4">
    <property type="expression patterns" value="baseline and differential"/>
</dbReference>
<reference evidence="3" key="1">
    <citation type="journal article" date="2016" name="Proc. Natl. Acad. Sci. U.S.A.">
        <title>Chromosome-level assembly of Arabidopsis thaliana Ler reveals the extent of translocation and inversion polymorphisms.</title>
        <authorList>
            <person name="Zapata L."/>
            <person name="Ding J."/>
            <person name="Willing E.M."/>
            <person name="Hartwig B."/>
            <person name="Bezdan D."/>
            <person name="Jiao W.B."/>
            <person name="Patel V."/>
            <person name="Velikkakam James G."/>
            <person name="Koornneef M."/>
            <person name="Ossowski S."/>
            <person name="Schneeberger K."/>
        </authorList>
    </citation>
    <scope>NUCLEOTIDE SEQUENCE [LARGE SCALE GENOMIC DNA]</scope>
    <source>
        <strain evidence="3">cv. Landsberg erecta</strain>
    </source>
</reference>
<feature type="compositionally biased region" description="Low complexity" evidence="1">
    <location>
        <begin position="57"/>
        <end position="70"/>
    </location>
</feature>
<sequence length="70" mass="7905">MRAIIEMASKDREVTALELVPVRLESPLGCSVKRSVKRFLEKRKKRSKSFTLTPNYTSSTSSSSSSLHNF</sequence>
<protein>
    <submittedName>
        <fullName evidence="2">Uncharacterized protein</fullName>
    </submittedName>
</protein>
<evidence type="ECO:0000313" key="2">
    <source>
        <dbReference type="EMBL" id="OAP02693.1"/>
    </source>
</evidence>
<name>A0A178VCM4_ARATH</name>
<dbReference type="EMBL" id="LUHQ01000003">
    <property type="protein sequence ID" value="OAP02693.1"/>
    <property type="molecule type" value="Genomic_DNA"/>
</dbReference>
<evidence type="ECO:0000256" key="1">
    <source>
        <dbReference type="SAM" id="MobiDB-lite"/>
    </source>
</evidence>
<gene>
    <name evidence="2" type="ordered locus">AXX17_At3g23980</name>
</gene>
<proteinExistence type="predicted"/>
<dbReference type="Proteomes" id="UP000078284">
    <property type="component" value="Chromosome 3"/>
</dbReference>